<proteinExistence type="predicted"/>
<comment type="caution">
    <text evidence="1">The sequence shown here is derived from an EMBL/GenBank/DDBJ whole genome shotgun (WGS) entry which is preliminary data.</text>
</comment>
<reference evidence="1" key="2">
    <citation type="submission" date="2021-10" db="EMBL/GenBank/DDBJ databases">
        <title>Phylogenomics reveals ancestral predisposition of the termite-cultivated fungus Termitomyces towards a domesticated lifestyle.</title>
        <authorList>
            <person name="Auxier B."/>
            <person name="Grum-Grzhimaylo A."/>
            <person name="Cardenas M.E."/>
            <person name="Lodge J.D."/>
            <person name="Laessoe T."/>
            <person name="Pedersen O."/>
            <person name="Smith M.E."/>
            <person name="Kuyper T.W."/>
            <person name="Franco-Molano E.A."/>
            <person name="Baroni T.J."/>
            <person name="Aanen D.K."/>
        </authorList>
    </citation>
    <scope>NUCLEOTIDE SEQUENCE</scope>
    <source>
        <strain evidence="1">D49</strain>
    </source>
</reference>
<protein>
    <submittedName>
        <fullName evidence="1">Uncharacterized protein</fullName>
    </submittedName>
</protein>
<evidence type="ECO:0000313" key="1">
    <source>
        <dbReference type="EMBL" id="KAG5645330.1"/>
    </source>
</evidence>
<keyword evidence="2" id="KW-1185">Reference proteome</keyword>
<sequence length="60" mass="7419">KMCFQSVMMQKFLRLRNTLIHSSIWETRMIRKTHLEIQKTLLRKMETICLYHQLRIILSK</sequence>
<accession>A0A9P7KDY0</accession>
<feature type="non-terminal residue" evidence="1">
    <location>
        <position position="1"/>
    </location>
</feature>
<dbReference type="AlphaFoldDB" id="A0A9P7KDY0"/>
<gene>
    <name evidence="1" type="ORF">H0H81_009085</name>
</gene>
<reference evidence="1" key="1">
    <citation type="submission" date="2021-02" db="EMBL/GenBank/DDBJ databases">
        <authorList>
            <person name="Nieuwenhuis M."/>
            <person name="Van De Peppel L.J.J."/>
        </authorList>
    </citation>
    <scope>NUCLEOTIDE SEQUENCE</scope>
    <source>
        <strain evidence="1">D49</strain>
    </source>
</reference>
<organism evidence="1 2">
    <name type="scientific">Sphagnurus paluster</name>
    <dbReference type="NCBI Taxonomy" id="117069"/>
    <lineage>
        <taxon>Eukaryota</taxon>
        <taxon>Fungi</taxon>
        <taxon>Dikarya</taxon>
        <taxon>Basidiomycota</taxon>
        <taxon>Agaricomycotina</taxon>
        <taxon>Agaricomycetes</taxon>
        <taxon>Agaricomycetidae</taxon>
        <taxon>Agaricales</taxon>
        <taxon>Tricholomatineae</taxon>
        <taxon>Lyophyllaceae</taxon>
        <taxon>Sphagnurus</taxon>
    </lineage>
</organism>
<dbReference type="EMBL" id="JABCKI010002600">
    <property type="protein sequence ID" value="KAG5645330.1"/>
    <property type="molecule type" value="Genomic_DNA"/>
</dbReference>
<dbReference type="Proteomes" id="UP000717328">
    <property type="component" value="Unassembled WGS sequence"/>
</dbReference>
<evidence type="ECO:0000313" key="2">
    <source>
        <dbReference type="Proteomes" id="UP000717328"/>
    </source>
</evidence>
<name>A0A9P7KDY0_9AGAR</name>